<evidence type="ECO:0000313" key="3">
    <source>
        <dbReference type="Proteomes" id="UP000215914"/>
    </source>
</evidence>
<protein>
    <recommendedName>
        <fullName evidence="4">Pentatricopeptide repeat protein</fullName>
    </recommendedName>
</protein>
<reference evidence="2" key="1">
    <citation type="journal article" date="2017" name="Nature">
        <title>The sunflower genome provides insights into oil metabolism, flowering and Asterid evolution.</title>
        <authorList>
            <person name="Badouin H."/>
            <person name="Gouzy J."/>
            <person name="Grassa C.J."/>
            <person name="Murat F."/>
            <person name="Staton S.E."/>
            <person name="Cottret L."/>
            <person name="Lelandais-Briere C."/>
            <person name="Owens G.L."/>
            <person name="Carrere S."/>
            <person name="Mayjonade B."/>
            <person name="Legrand L."/>
            <person name="Gill N."/>
            <person name="Kane N.C."/>
            <person name="Bowers J.E."/>
            <person name="Hubner S."/>
            <person name="Bellec A."/>
            <person name="Berard A."/>
            <person name="Berges H."/>
            <person name="Blanchet N."/>
            <person name="Boniface M.C."/>
            <person name="Brunel D."/>
            <person name="Catrice O."/>
            <person name="Chaidir N."/>
            <person name="Claudel C."/>
            <person name="Donnadieu C."/>
            <person name="Faraut T."/>
            <person name="Fievet G."/>
            <person name="Helmstetter N."/>
            <person name="King M."/>
            <person name="Knapp S.J."/>
            <person name="Lai Z."/>
            <person name="Le Paslier M.C."/>
            <person name="Lippi Y."/>
            <person name="Lorenzon L."/>
            <person name="Mandel J.R."/>
            <person name="Marage G."/>
            <person name="Marchand G."/>
            <person name="Marquand E."/>
            <person name="Bret-Mestries E."/>
            <person name="Morien E."/>
            <person name="Nambeesan S."/>
            <person name="Nguyen T."/>
            <person name="Pegot-Espagnet P."/>
            <person name="Pouilly N."/>
            <person name="Raftis F."/>
            <person name="Sallet E."/>
            <person name="Schiex T."/>
            <person name="Thomas J."/>
            <person name="Vandecasteele C."/>
            <person name="Vares D."/>
            <person name="Vear F."/>
            <person name="Vautrin S."/>
            <person name="Crespi M."/>
            <person name="Mangin B."/>
            <person name="Burke J.M."/>
            <person name="Salse J."/>
            <person name="Munos S."/>
            <person name="Vincourt P."/>
            <person name="Rieseberg L.H."/>
            <person name="Langlade N.B."/>
        </authorList>
    </citation>
    <scope>NUCLEOTIDE SEQUENCE</scope>
    <source>
        <tissue evidence="2">Leaves</tissue>
    </source>
</reference>
<keyword evidence="1" id="KW-0812">Transmembrane</keyword>
<evidence type="ECO:0000256" key="1">
    <source>
        <dbReference type="SAM" id="Phobius"/>
    </source>
</evidence>
<dbReference type="AlphaFoldDB" id="A0A9K3EM72"/>
<keyword evidence="1" id="KW-1133">Transmembrane helix</keyword>
<dbReference type="Gramene" id="mRNA:HanXRQr2_Chr13g0612901">
    <property type="protein sequence ID" value="CDS:HanXRQr2_Chr13g0612901.1"/>
    <property type="gene ID" value="HanXRQr2_Chr13g0612901"/>
</dbReference>
<evidence type="ECO:0008006" key="4">
    <source>
        <dbReference type="Google" id="ProtNLM"/>
    </source>
</evidence>
<dbReference type="EMBL" id="MNCJ02000328">
    <property type="protein sequence ID" value="KAF5775514.1"/>
    <property type="molecule type" value="Genomic_DNA"/>
</dbReference>
<name>A0A9K3EM72_HELAN</name>
<sequence>MPQRTQGLYTGFFDVLNLVERCKVRPDLQSVANVHALALKVGVVAVSVFVQMLEDGIKFDSLTLLIVVSAVLRVAKRLGYLELVHSLAV</sequence>
<comment type="caution">
    <text evidence="2">The sequence shown here is derived from an EMBL/GenBank/DDBJ whole genome shotgun (WGS) entry which is preliminary data.</text>
</comment>
<evidence type="ECO:0000313" key="2">
    <source>
        <dbReference type="EMBL" id="KAF5775514.1"/>
    </source>
</evidence>
<accession>A0A9K3EM72</accession>
<dbReference type="Proteomes" id="UP000215914">
    <property type="component" value="Unassembled WGS sequence"/>
</dbReference>
<keyword evidence="3" id="KW-1185">Reference proteome</keyword>
<organism evidence="2 3">
    <name type="scientific">Helianthus annuus</name>
    <name type="common">Common sunflower</name>
    <dbReference type="NCBI Taxonomy" id="4232"/>
    <lineage>
        <taxon>Eukaryota</taxon>
        <taxon>Viridiplantae</taxon>
        <taxon>Streptophyta</taxon>
        <taxon>Embryophyta</taxon>
        <taxon>Tracheophyta</taxon>
        <taxon>Spermatophyta</taxon>
        <taxon>Magnoliopsida</taxon>
        <taxon>eudicotyledons</taxon>
        <taxon>Gunneridae</taxon>
        <taxon>Pentapetalae</taxon>
        <taxon>asterids</taxon>
        <taxon>campanulids</taxon>
        <taxon>Asterales</taxon>
        <taxon>Asteraceae</taxon>
        <taxon>Asteroideae</taxon>
        <taxon>Heliantheae alliance</taxon>
        <taxon>Heliantheae</taxon>
        <taxon>Helianthus</taxon>
    </lineage>
</organism>
<gene>
    <name evidence="2" type="ORF">HanXRQr2_Chr13g0612901</name>
</gene>
<keyword evidence="1" id="KW-0472">Membrane</keyword>
<reference evidence="2" key="2">
    <citation type="submission" date="2020-06" db="EMBL/GenBank/DDBJ databases">
        <title>Helianthus annuus Genome sequencing and assembly Release 2.</title>
        <authorList>
            <person name="Gouzy J."/>
            <person name="Langlade N."/>
            <person name="Munos S."/>
        </authorList>
    </citation>
    <scope>NUCLEOTIDE SEQUENCE</scope>
    <source>
        <tissue evidence="2">Leaves</tissue>
    </source>
</reference>
<feature type="transmembrane region" description="Helical" evidence="1">
    <location>
        <begin position="31"/>
        <end position="50"/>
    </location>
</feature>
<proteinExistence type="predicted"/>